<dbReference type="RefSeq" id="WP_208674978.1">
    <property type="nucleotide sequence ID" value="NZ_CP070380.1"/>
</dbReference>
<sequence>MVVVRRWLVPLIALVSVLLGIGTAANPVSAAEEAVLIPGASPFKPINPFYPIIAATYRYIGINLHDDADAQLVDYSQNPFSTDRALLDGVERADVAVREIDGQVVVIGESMGSMVASRLAADLAHSPDPPSPDDIRFVLIASPEEGVAQYFKEGTRIPLLNYTVSRVAQSPYPTTVVFGEYDGWADPPDRPWNLVAVANAAMGLIYVHGPAMWDVDLSDVPPENITVDGTVTRYFVPTEHLPLTRPFRDLGVPDCLVDAADHILRPIIDAGYRRHDQPGDSRPYLYDGRIRRDVPPVVPLQQGGDDGGGGADEENENAAQHPQADGDGRLDRDDPDVSEAAEDPDVSEAAQDPDVSESAADRDGRAVTHDPDVPESGEDPDSRESTNDSADDSAQRQEAGG</sequence>
<reference evidence="4" key="1">
    <citation type="submission" date="2023-07" db="EMBL/GenBank/DDBJ databases">
        <title>Degradation of tert-butanol by M. austroafricanum TBA100.</title>
        <authorList>
            <person name="Helbich S."/>
            <person name="Vainshtein Y."/>
        </authorList>
    </citation>
    <scope>NUCLEOTIDE SEQUENCE</scope>
    <source>
        <strain evidence="4">TBA100</strain>
    </source>
</reference>
<dbReference type="Pfam" id="PF08237">
    <property type="entry name" value="PE-PPE"/>
    <property type="match status" value="1"/>
</dbReference>
<evidence type="ECO:0000256" key="1">
    <source>
        <dbReference type="SAM" id="MobiDB-lite"/>
    </source>
</evidence>
<feature type="signal peptide" evidence="2">
    <location>
        <begin position="1"/>
        <end position="30"/>
    </location>
</feature>
<feature type="compositionally biased region" description="Acidic residues" evidence="1">
    <location>
        <begin position="333"/>
        <end position="346"/>
    </location>
</feature>
<evidence type="ECO:0000313" key="5">
    <source>
        <dbReference type="Proteomes" id="UP001172687"/>
    </source>
</evidence>
<accession>A0ABT8H9X4</accession>
<gene>
    <name evidence="4" type="ORF">QYF68_06955</name>
</gene>
<dbReference type="InterPro" id="IPR029058">
    <property type="entry name" value="AB_hydrolase_fold"/>
</dbReference>
<organism evidence="4 5">
    <name type="scientific">Mycolicibacterium austroafricanum</name>
    <name type="common">Mycobacterium austroafricanum</name>
    <dbReference type="NCBI Taxonomy" id="39687"/>
    <lineage>
        <taxon>Bacteria</taxon>
        <taxon>Bacillati</taxon>
        <taxon>Actinomycetota</taxon>
        <taxon>Actinomycetes</taxon>
        <taxon>Mycobacteriales</taxon>
        <taxon>Mycobacteriaceae</taxon>
        <taxon>Mycolicibacterium</taxon>
    </lineage>
</organism>
<name>A0ABT8H9X4_MYCAO</name>
<dbReference type="Gene3D" id="3.40.50.1820">
    <property type="entry name" value="alpha/beta hydrolase"/>
    <property type="match status" value="1"/>
</dbReference>
<keyword evidence="5" id="KW-1185">Reference proteome</keyword>
<feature type="compositionally biased region" description="Basic and acidic residues" evidence="1">
    <location>
        <begin position="359"/>
        <end position="372"/>
    </location>
</feature>
<evidence type="ECO:0000313" key="4">
    <source>
        <dbReference type="EMBL" id="MDN4517566.1"/>
    </source>
</evidence>
<protein>
    <submittedName>
        <fullName evidence="4">PE-PPE domain-containing protein</fullName>
    </submittedName>
</protein>
<dbReference type="Proteomes" id="UP001172687">
    <property type="component" value="Unassembled WGS sequence"/>
</dbReference>
<feature type="region of interest" description="Disordered" evidence="1">
    <location>
        <begin position="272"/>
        <end position="401"/>
    </location>
</feature>
<keyword evidence="2" id="KW-0732">Signal</keyword>
<evidence type="ECO:0000259" key="3">
    <source>
        <dbReference type="Pfam" id="PF08237"/>
    </source>
</evidence>
<evidence type="ECO:0000256" key="2">
    <source>
        <dbReference type="SAM" id="SignalP"/>
    </source>
</evidence>
<feature type="chain" id="PRO_5045880697" evidence="2">
    <location>
        <begin position="31"/>
        <end position="401"/>
    </location>
</feature>
<dbReference type="EMBL" id="JAUHTC010000030">
    <property type="protein sequence ID" value="MDN4517566.1"/>
    <property type="molecule type" value="Genomic_DNA"/>
</dbReference>
<proteinExistence type="predicted"/>
<dbReference type="SUPFAM" id="SSF53474">
    <property type="entry name" value="alpha/beta-Hydrolases"/>
    <property type="match status" value="1"/>
</dbReference>
<comment type="caution">
    <text evidence="4">The sequence shown here is derived from an EMBL/GenBank/DDBJ whole genome shotgun (WGS) entry which is preliminary data.</text>
</comment>
<dbReference type="InterPro" id="IPR013228">
    <property type="entry name" value="PE-PPE_C"/>
</dbReference>
<feature type="domain" description="PE-PPE" evidence="3">
    <location>
        <begin position="73"/>
        <end position="272"/>
    </location>
</feature>